<dbReference type="AlphaFoldDB" id="A0A0F3GLQ7"/>
<keyword evidence="1" id="KW-0812">Transmembrane</keyword>
<evidence type="ECO:0000256" key="1">
    <source>
        <dbReference type="SAM" id="Phobius"/>
    </source>
</evidence>
<dbReference type="Proteomes" id="UP000033423">
    <property type="component" value="Unassembled WGS sequence"/>
</dbReference>
<reference evidence="2 3" key="1">
    <citation type="submission" date="2015-02" db="EMBL/GenBank/DDBJ databases">
        <title>Single-cell genomics of uncultivated deep-branching MTB reveals a conserved set of magnetosome genes.</title>
        <authorList>
            <person name="Kolinko S."/>
            <person name="Richter M."/>
            <person name="Glockner F.O."/>
            <person name="Brachmann A."/>
            <person name="Schuler D."/>
        </authorList>
    </citation>
    <scope>NUCLEOTIDE SEQUENCE [LARGE SCALE GENOMIC DNA]</scope>
    <source>
        <strain evidence="2">TM-1</strain>
    </source>
</reference>
<accession>A0A0F3GLQ7</accession>
<sequence>MPGLRHTLLYGFGRYKFDVLIVVIIVSVMPFVVGRYGRIPITQGKVTTTDSTRAAQDKDPLMAFLQYQGRQYEHLLARNIFSPDGKYAPDVAVPVAPAKTYRLVGVLNTGVMRAVLMDNTDTLYILKEKDKLGDGNELSAIKRLSVVLKDDNGEKELTVFDVKR</sequence>
<name>A0A0F3GLQ7_9BACT</name>
<organism evidence="2 3">
    <name type="scientific">Candidatus Magnetobacterium bavaricum</name>
    <dbReference type="NCBI Taxonomy" id="29290"/>
    <lineage>
        <taxon>Bacteria</taxon>
        <taxon>Pseudomonadati</taxon>
        <taxon>Nitrospirota</taxon>
        <taxon>Thermodesulfovibrionia</taxon>
        <taxon>Thermodesulfovibrionales</taxon>
        <taxon>Candidatus Magnetobacteriaceae</taxon>
        <taxon>Candidatus Magnetobacterium</taxon>
    </lineage>
</organism>
<keyword evidence="3" id="KW-1185">Reference proteome</keyword>
<protein>
    <submittedName>
        <fullName evidence="2">Uncharacterized protein</fullName>
    </submittedName>
</protein>
<feature type="transmembrane region" description="Helical" evidence="1">
    <location>
        <begin position="15"/>
        <end position="33"/>
    </location>
</feature>
<evidence type="ECO:0000313" key="2">
    <source>
        <dbReference type="EMBL" id="KJU82899.1"/>
    </source>
</evidence>
<dbReference type="EMBL" id="LACI01002123">
    <property type="protein sequence ID" value="KJU82899.1"/>
    <property type="molecule type" value="Genomic_DNA"/>
</dbReference>
<gene>
    <name evidence="2" type="ORF">MBAV_004906</name>
</gene>
<comment type="caution">
    <text evidence="2">The sequence shown here is derived from an EMBL/GenBank/DDBJ whole genome shotgun (WGS) entry which is preliminary data.</text>
</comment>
<keyword evidence="1" id="KW-0472">Membrane</keyword>
<evidence type="ECO:0000313" key="3">
    <source>
        <dbReference type="Proteomes" id="UP000033423"/>
    </source>
</evidence>
<proteinExistence type="predicted"/>
<keyword evidence="1" id="KW-1133">Transmembrane helix</keyword>